<organism evidence="2 3">
    <name type="scientific">Kitasatospora kifunensis</name>
    <name type="common">Streptomyces kifunensis</name>
    <dbReference type="NCBI Taxonomy" id="58351"/>
    <lineage>
        <taxon>Bacteria</taxon>
        <taxon>Bacillati</taxon>
        <taxon>Actinomycetota</taxon>
        <taxon>Actinomycetes</taxon>
        <taxon>Kitasatosporales</taxon>
        <taxon>Streptomycetaceae</taxon>
        <taxon>Kitasatospora</taxon>
    </lineage>
</organism>
<sequence>MTTAPSTVADGEPELIGRCYTKARSSPLVVGVVRGGDGRNLRLIGGPYTITQLGAMVTTVVLLMLTRPLWGGHGLTDAVVLVSAPFGAAFALRYVHVDGRNPLAAALSVAQMLASPRTGRLHGRTVRPARPVHCHAQVGIGTAPIRPGATAETVAQAEPTPDSAAPQVEIRPAAPAGAPVASGVQALLARRASHLGD</sequence>
<proteinExistence type="predicted"/>
<evidence type="ECO:0000313" key="3">
    <source>
        <dbReference type="Proteomes" id="UP000540506"/>
    </source>
</evidence>
<gene>
    <name evidence="2" type="ORF">FHR34_007384</name>
</gene>
<feature type="transmembrane region" description="Helical" evidence="1">
    <location>
        <begin position="78"/>
        <end position="95"/>
    </location>
</feature>
<keyword evidence="1" id="KW-1133">Transmembrane helix</keyword>
<keyword evidence="3" id="KW-1185">Reference proteome</keyword>
<dbReference type="RefSeq" id="WP_312897593.1">
    <property type="nucleotide sequence ID" value="NZ_JACHJV010000002.1"/>
</dbReference>
<dbReference type="Proteomes" id="UP000540506">
    <property type="component" value="Unassembled WGS sequence"/>
</dbReference>
<dbReference type="AlphaFoldDB" id="A0A7W7W010"/>
<keyword evidence="1" id="KW-0812">Transmembrane</keyword>
<comment type="caution">
    <text evidence="2">The sequence shown here is derived from an EMBL/GenBank/DDBJ whole genome shotgun (WGS) entry which is preliminary data.</text>
</comment>
<protein>
    <submittedName>
        <fullName evidence="2">Uncharacterized protein</fullName>
    </submittedName>
</protein>
<keyword evidence="1" id="KW-0472">Membrane</keyword>
<dbReference type="EMBL" id="JACHJV010000002">
    <property type="protein sequence ID" value="MBB4928289.1"/>
    <property type="molecule type" value="Genomic_DNA"/>
</dbReference>
<reference evidence="2 3" key="1">
    <citation type="submission" date="2020-08" db="EMBL/GenBank/DDBJ databases">
        <title>Sequencing the genomes of 1000 actinobacteria strains.</title>
        <authorList>
            <person name="Klenk H.-P."/>
        </authorList>
    </citation>
    <scope>NUCLEOTIDE SEQUENCE [LARGE SCALE GENOMIC DNA]</scope>
    <source>
        <strain evidence="2 3">DSM 41654</strain>
    </source>
</reference>
<evidence type="ECO:0000313" key="2">
    <source>
        <dbReference type="EMBL" id="MBB4928289.1"/>
    </source>
</evidence>
<feature type="transmembrane region" description="Helical" evidence="1">
    <location>
        <begin position="48"/>
        <end position="66"/>
    </location>
</feature>
<name>A0A7W7W010_KITKI</name>
<evidence type="ECO:0000256" key="1">
    <source>
        <dbReference type="SAM" id="Phobius"/>
    </source>
</evidence>
<accession>A0A7W7W010</accession>